<proteinExistence type="predicted"/>
<organism evidence="1 2">
    <name type="scientific">Paenibacillus albidus</name>
    <dbReference type="NCBI Taxonomy" id="2041023"/>
    <lineage>
        <taxon>Bacteria</taxon>
        <taxon>Bacillati</taxon>
        <taxon>Bacillota</taxon>
        <taxon>Bacilli</taxon>
        <taxon>Bacillales</taxon>
        <taxon>Paenibacillaceae</taxon>
        <taxon>Paenibacillus</taxon>
    </lineage>
</organism>
<evidence type="ECO:0000313" key="1">
    <source>
        <dbReference type="EMBL" id="GGF82608.1"/>
    </source>
</evidence>
<reference evidence="1" key="2">
    <citation type="submission" date="2020-09" db="EMBL/GenBank/DDBJ databases">
        <authorList>
            <person name="Sun Q."/>
            <person name="Zhou Y."/>
        </authorList>
    </citation>
    <scope>NUCLEOTIDE SEQUENCE</scope>
    <source>
        <strain evidence="1">CGMCC 1.16134</strain>
    </source>
</reference>
<dbReference type="AlphaFoldDB" id="A0A917CC59"/>
<dbReference type="Proteomes" id="UP000637643">
    <property type="component" value="Unassembled WGS sequence"/>
</dbReference>
<evidence type="ECO:0008006" key="3">
    <source>
        <dbReference type="Google" id="ProtNLM"/>
    </source>
</evidence>
<dbReference type="EMBL" id="BMKR01000011">
    <property type="protein sequence ID" value="GGF82608.1"/>
    <property type="molecule type" value="Genomic_DNA"/>
</dbReference>
<dbReference type="RefSeq" id="WP_189026061.1">
    <property type="nucleotide sequence ID" value="NZ_BMKR01000011.1"/>
</dbReference>
<sequence length="180" mass="21728">MIPLRYREMLPPYWYEIDMADQHFSVFEKEMDDRLQMIDDLSNQFILRRSTWALWIWEWMYFRKTQEGSDEERREAIRRKRWGDRPFKLPLLRELGNQHGKLMNVTEDFLSKEIHFEFSLVQPFNMAGLQADFEYVRPVHIRRAVFSSAVPTQIINIKGTWYSHGVDFPICGYEMPVEGV</sequence>
<name>A0A917CC59_9BACL</name>
<comment type="caution">
    <text evidence="1">The sequence shown here is derived from an EMBL/GenBank/DDBJ whole genome shotgun (WGS) entry which is preliminary data.</text>
</comment>
<evidence type="ECO:0000313" key="2">
    <source>
        <dbReference type="Proteomes" id="UP000637643"/>
    </source>
</evidence>
<reference evidence="1" key="1">
    <citation type="journal article" date="2014" name="Int. J. Syst. Evol. Microbiol.">
        <title>Complete genome sequence of Corynebacterium casei LMG S-19264T (=DSM 44701T), isolated from a smear-ripened cheese.</title>
        <authorList>
            <consortium name="US DOE Joint Genome Institute (JGI-PGF)"/>
            <person name="Walter F."/>
            <person name="Albersmeier A."/>
            <person name="Kalinowski J."/>
            <person name="Ruckert C."/>
        </authorList>
    </citation>
    <scope>NUCLEOTIDE SEQUENCE</scope>
    <source>
        <strain evidence="1">CGMCC 1.16134</strain>
    </source>
</reference>
<accession>A0A917CC59</accession>
<protein>
    <recommendedName>
        <fullName evidence="3">DUF2313 domain-containing protein</fullName>
    </recommendedName>
</protein>
<keyword evidence="2" id="KW-1185">Reference proteome</keyword>
<gene>
    <name evidence="1" type="ORF">GCM10010912_29650</name>
</gene>